<dbReference type="SUPFAM" id="SSF55166">
    <property type="entry name" value="Hedgehog/DD-peptidase"/>
    <property type="match status" value="1"/>
</dbReference>
<dbReference type="Pfam" id="PF05951">
    <property type="entry name" value="Peptidase_M15_2"/>
    <property type="match status" value="1"/>
</dbReference>
<dbReference type="AlphaFoldDB" id="A0A0F9LZ35"/>
<gene>
    <name evidence="1" type="ORF">LCGC14_1155440</name>
</gene>
<comment type="caution">
    <text evidence="1">The sequence shown here is derived from an EMBL/GenBank/DDBJ whole genome shotgun (WGS) entry which is preliminary data.</text>
</comment>
<dbReference type="Gene3D" id="3.30.1380.10">
    <property type="match status" value="1"/>
</dbReference>
<dbReference type="InterPro" id="IPR009045">
    <property type="entry name" value="Zn_M74/Hedgehog-like"/>
</dbReference>
<protein>
    <recommendedName>
        <fullName evidence="2">Peptidase M15A C-terminal domain-containing protein</fullName>
    </recommendedName>
</protein>
<dbReference type="EMBL" id="LAZR01005589">
    <property type="protein sequence ID" value="KKM98698.1"/>
    <property type="molecule type" value="Genomic_DNA"/>
</dbReference>
<evidence type="ECO:0000313" key="1">
    <source>
        <dbReference type="EMBL" id="KKM98698.1"/>
    </source>
</evidence>
<name>A0A0F9LZ35_9ZZZZ</name>
<organism evidence="1">
    <name type="scientific">marine sediment metagenome</name>
    <dbReference type="NCBI Taxonomy" id="412755"/>
    <lineage>
        <taxon>unclassified sequences</taxon>
        <taxon>metagenomes</taxon>
        <taxon>ecological metagenomes</taxon>
    </lineage>
</organism>
<sequence>MGMTAEAWAKRFFFFKPREFGIPDHPNGLRTQEVLDNMDGWLVLNLDALRRFVNKPIIIHAGYATRGHAKNSQHYLGAAADFHIEGMGLFAQYEAAQRFKFTGIGVYPFWSNPGLHVDVRPLKVHAQVEPGARWVKNEAGVYEPLTDSWLGVLLEEENK</sequence>
<proteinExistence type="predicted"/>
<accession>A0A0F9LZ35</accession>
<evidence type="ECO:0008006" key="2">
    <source>
        <dbReference type="Google" id="ProtNLM"/>
    </source>
</evidence>
<dbReference type="InterPro" id="IPR010275">
    <property type="entry name" value="MepK"/>
</dbReference>
<reference evidence="1" key="1">
    <citation type="journal article" date="2015" name="Nature">
        <title>Complex archaea that bridge the gap between prokaryotes and eukaryotes.</title>
        <authorList>
            <person name="Spang A."/>
            <person name="Saw J.H."/>
            <person name="Jorgensen S.L."/>
            <person name="Zaremba-Niedzwiedzka K."/>
            <person name="Martijn J."/>
            <person name="Lind A.E."/>
            <person name="van Eijk R."/>
            <person name="Schleper C."/>
            <person name="Guy L."/>
            <person name="Ettema T.J."/>
        </authorList>
    </citation>
    <scope>NUCLEOTIDE SEQUENCE</scope>
</reference>